<dbReference type="InterPro" id="IPR001460">
    <property type="entry name" value="PCN-bd_Tpept"/>
</dbReference>
<reference evidence="4" key="1">
    <citation type="submission" date="2016-11" db="EMBL/GenBank/DDBJ databases">
        <authorList>
            <person name="Varghese N."/>
            <person name="Submissions S."/>
        </authorList>
    </citation>
    <scope>NUCLEOTIDE SEQUENCE [LARGE SCALE GENOMIC DNA]</scope>
    <source>
        <strain evidence="4">DSM 16990</strain>
    </source>
</reference>
<keyword evidence="4" id="KW-1185">Reference proteome</keyword>
<evidence type="ECO:0000256" key="1">
    <source>
        <dbReference type="SAM" id="SignalP"/>
    </source>
</evidence>
<dbReference type="InterPro" id="IPR012338">
    <property type="entry name" value="Beta-lactam/transpept-like"/>
</dbReference>
<protein>
    <submittedName>
        <fullName evidence="3">Beta-lactamase class D</fullName>
    </submittedName>
</protein>
<dbReference type="STRING" id="288992.SAMN04488522_1021082"/>
<dbReference type="SUPFAM" id="SSF56601">
    <property type="entry name" value="beta-lactamase/transpeptidase-like"/>
    <property type="match status" value="1"/>
</dbReference>
<feature type="signal peptide" evidence="1">
    <location>
        <begin position="1"/>
        <end position="29"/>
    </location>
</feature>
<dbReference type="GO" id="GO:0008658">
    <property type="term" value="F:penicillin binding"/>
    <property type="evidence" value="ECO:0007669"/>
    <property type="project" value="InterPro"/>
</dbReference>
<proteinExistence type="predicted"/>
<dbReference type="Proteomes" id="UP000184287">
    <property type="component" value="Unassembled WGS sequence"/>
</dbReference>
<sequence>MPLFKNRFKKRFLLLVMVMNFVVAGYAQEALKKVFRTYGVEGSITIYDYKSKKWLYSDAVDAKIPMQSASTFKIINLLIALETGTIKDENEIIPWPGKTDTALYGYRPEIYRDISVKEAFEVSAGWAFIEIAKKIRRPVYLSYLKQSGYGNLDLSEKGDDFWNFGPMKISPENQISFLLKLYEGKTPFSKRNTELLKKVMITESNAEYVLRSKTGWTRTEGQDIGWWVGYIVNKDRPYFFATRLRKELGKPNANFSKLRKEITREILRDLKAFD</sequence>
<accession>A0A1M5B8V7</accession>
<name>A0A1M5B8V7_9SPHI</name>
<evidence type="ECO:0000259" key="2">
    <source>
        <dbReference type="Pfam" id="PF00905"/>
    </source>
</evidence>
<evidence type="ECO:0000313" key="4">
    <source>
        <dbReference type="Proteomes" id="UP000184287"/>
    </source>
</evidence>
<dbReference type="RefSeq" id="WP_073231350.1">
    <property type="nucleotide sequence ID" value="NZ_FQUQ01000002.1"/>
</dbReference>
<dbReference type="Pfam" id="PF00905">
    <property type="entry name" value="Transpeptidase"/>
    <property type="match status" value="1"/>
</dbReference>
<keyword evidence="1" id="KW-0732">Signal</keyword>
<evidence type="ECO:0000313" key="3">
    <source>
        <dbReference type="EMBL" id="SHF38963.1"/>
    </source>
</evidence>
<dbReference type="EMBL" id="FQUQ01000002">
    <property type="protein sequence ID" value="SHF38963.1"/>
    <property type="molecule type" value="Genomic_DNA"/>
</dbReference>
<gene>
    <name evidence="3" type="ORF">SAMN04488522_1021082</name>
</gene>
<dbReference type="Gene3D" id="3.40.710.10">
    <property type="entry name" value="DD-peptidase/beta-lactamase superfamily"/>
    <property type="match status" value="1"/>
</dbReference>
<dbReference type="AlphaFoldDB" id="A0A1M5B8V7"/>
<organism evidence="3 4">
    <name type="scientific">Pedobacter caeni</name>
    <dbReference type="NCBI Taxonomy" id="288992"/>
    <lineage>
        <taxon>Bacteria</taxon>
        <taxon>Pseudomonadati</taxon>
        <taxon>Bacteroidota</taxon>
        <taxon>Sphingobacteriia</taxon>
        <taxon>Sphingobacteriales</taxon>
        <taxon>Sphingobacteriaceae</taxon>
        <taxon>Pedobacter</taxon>
    </lineage>
</organism>
<feature type="domain" description="Penicillin-binding protein transpeptidase" evidence="2">
    <location>
        <begin position="63"/>
        <end position="267"/>
    </location>
</feature>
<feature type="chain" id="PRO_5012047620" evidence="1">
    <location>
        <begin position="30"/>
        <end position="274"/>
    </location>
</feature>